<evidence type="ECO:0000256" key="1">
    <source>
        <dbReference type="SAM" id="SignalP"/>
    </source>
</evidence>
<dbReference type="EMBL" id="CAADHO010000014">
    <property type="protein sequence ID" value="VFQ47146.1"/>
    <property type="molecule type" value="Genomic_DNA"/>
</dbReference>
<keyword evidence="4" id="KW-1185">Reference proteome</keyword>
<reference evidence="3 4" key="1">
    <citation type="submission" date="2019-03" db="EMBL/GenBank/DDBJ databases">
        <authorList>
            <person name="Nijsse B."/>
        </authorList>
    </citation>
    <scope>NUCLEOTIDE SEQUENCE [LARGE SCALE GENOMIC DNA]</scope>
    <source>
        <strain evidence="3">Desulfoluna butyratoxydans MSL71</strain>
    </source>
</reference>
<dbReference type="Pfam" id="PF04389">
    <property type="entry name" value="Peptidase_M28"/>
    <property type="match status" value="1"/>
</dbReference>
<evidence type="ECO:0000259" key="2">
    <source>
        <dbReference type="Pfam" id="PF04389"/>
    </source>
</evidence>
<protein>
    <submittedName>
        <fullName evidence="3">Peptidase m28</fullName>
    </submittedName>
</protein>
<dbReference type="Gene3D" id="3.40.630.10">
    <property type="entry name" value="Zn peptidases"/>
    <property type="match status" value="1"/>
</dbReference>
<keyword evidence="1" id="KW-0732">Signal</keyword>
<dbReference type="PANTHER" id="PTHR12147:SF26">
    <property type="entry name" value="PEPTIDASE M28 DOMAIN-CONTAINING PROTEIN"/>
    <property type="match status" value="1"/>
</dbReference>
<dbReference type="RefSeq" id="WP_180146395.1">
    <property type="nucleotide sequence ID" value="NZ_CAADHO010000014.1"/>
</dbReference>
<dbReference type="GO" id="GO:0006508">
    <property type="term" value="P:proteolysis"/>
    <property type="evidence" value="ECO:0007669"/>
    <property type="project" value="InterPro"/>
</dbReference>
<proteinExistence type="predicted"/>
<dbReference type="Gene3D" id="3.50.30.30">
    <property type="match status" value="1"/>
</dbReference>
<dbReference type="GO" id="GO:0008235">
    <property type="term" value="F:metalloexopeptidase activity"/>
    <property type="evidence" value="ECO:0007669"/>
    <property type="project" value="InterPro"/>
</dbReference>
<dbReference type="AlphaFoldDB" id="A0A4U8YS39"/>
<dbReference type="InterPro" id="IPR013783">
    <property type="entry name" value="Ig-like_fold"/>
</dbReference>
<dbReference type="PANTHER" id="PTHR12147">
    <property type="entry name" value="METALLOPEPTIDASE M28 FAMILY MEMBER"/>
    <property type="match status" value="1"/>
</dbReference>
<sequence>MTSRNVKTAFRCICFSLGLALLITTYGDAAASAPPITASRGTLPDAVELHWQPVSWATGYHILRSGNFNGPYFPVGWADDGNETYRDEKAEGGVYYWYKVKPQFGIIAGRSTPRAQGWITPREPGGMVDTTERIPGLLKQVPHFHNVRNLARKREKSLPVPTLTDGFIPSNDQIYDWVEGICATEHRRIGSPESRIAIATLTGWLEEIIGPQGTVHDEPFALEAVYTATDWGLDIDRGDGFRPFDAFYAVNTGMTLDNPNGSMVTGTMVWAGDGSPESFDKLGNIQGKVVVAECEFSNLPLGFIDMLYNGGYAKSDPENWINLFTSLPMTFTRSNFPAEYLDEDHYDEAVYWQAFDRGAAGLVLIMKNHPGDLNTHWGPYDGRMRPMPCMWVSSHKGEEIKEIAESGATARVHITGEVKPGEGHNIYAVLPATEPVDGTLSDEIILISTHHDSCFKGATEDGTGVAMVLAQAAYWSRVEKREKNIVFIFTDGHHYRGLGAELFAHDHLHDIMEHTIININLEHLAASGVKENKEGKLVVQDHGALTTIFINENPTAIAATARMLEAAQPDRTVAIHSTLLGNVPPGESGHFHVVAGIDFIHWIGYPVYLLTSEDTLDKVDRTILSPLARAATELTATFMMLPDGYSDYAE</sequence>
<organism evidence="3 4">
    <name type="scientific">Desulfoluna butyratoxydans</name>
    <dbReference type="NCBI Taxonomy" id="231438"/>
    <lineage>
        <taxon>Bacteria</taxon>
        <taxon>Pseudomonadati</taxon>
        <taxon>Thermodesulfobacteriota</taxon>
        <taxon>Desulfobacteria</taxon>
        <taxon>Desulfobacterales</taxon>
        <taxon>Desulfolunaceae</taxon>
        <taxon>Desulfoluna</taxon>
    </lineage>
</organism>
<dbReference type="Proteomes" id="UP000507962">
    <property type="component" value="Unassembled WGS sequence"/>
</dbReference>
<dbReference type="InterPro" id="IPR007484">
    <property type="entry name" value="Peptidase_M28"/>
</dbReference>
<gene>
    <name evidence="3" type="ORF">MSL71_48320</name>
</gene>
<name>A0A4U8YS39_9BACT</name>
<feature type="chain" id="PRO_5020257743" evidence="1">
    <location>
        <begin position="30"/>
        <end position="650"/>
    </location>
</feature>
<dbReference type="SUPFAM" id="SSF53187">
    <property type="entry name" value="Zn-dependent exopeptidases"/>
    <property type="match status" value="1"/>
</dbReference>
<feature type="signal peptide" evidence="1">
    <location>
        <begin position="1"/>
        <end position="29"/>
    </location>
</feature>
<dbReference type="Gene3D" id="2.60.40.10">
    <property type="entry name" value="Immunoglobulins"/>
    <property type="match status" value="1"/>
</dbReference>
<dbReference type="InterPro" id="IPR045175">
    <property type="entry name" value="M28_fam"/>
</dbReference>
<evidence type="ECO:0000313" key="4">
    <source>
        <dbReference type="Proteomes" id="UP000507962"/>
    </source>
</evidence>
<accession>A0A4U8YS39</accession>
<feature type="domain" description="Peptidase M28" evidence="2">
    <location>
        <begin position="426"/>
        <end position="551"/>
    </location>
</feature>
<evidence type="ECO:0000313" key="3">
    <source>
        <dbReference type="EMBL" id="VFQ47146.1"/>
    </source>
</evidence>